<dbReference type="InterPro" id="IPR052976">
    <property type="entry name" value="Scoloptoxin-like"/>
</dbReference>
<evidence type="ECO:0000313" key="3">
    <source>
        <dbReference type="Proteomes" id="UP000821853"/>
    </source>
</evidence>
<protein>
    <recommendedName>
        <fullName evidence="1">Chitin-binding type-2 domain-containing protein</fullName>
    </recommendedName>
</protein>
<dbReference type="Pfam" id="PF01607">
    <property type="entry name" value="CBM_14"/>
    <property type="match status" value="1"/>
</dbReference>
<reference evidence="2 3" key="1">
    <citation type="journal article" date="2020" name="Cell">
        <title>Large-Scale Comparative Analyses of Tick Genomes Elucidate Their Genetic Diversity and Vector Capacities.</title>
        <authorList>
            <consortium name="Tick Genome and Microbiome Consortium (TIGMIC)"/>
            <person name="Jia N."/>
            <person name="Wang J."/>
            <person name="Shi W."/>
            <person name="Du L."/>
            <person name="Sun Y."/>
            <person name="Zhan W."/>
            <person name="Jiang J.F."/>
            <person name="Wang Q."/>
            <person name="Zhang B."/>
            <person name="Ji P."/>
            <person name="Bell-Sakyi L."/>
            <person name="Cui X.M."/>
            <person name="Yuan T.T."/>
            <person name="Jiang B.G."/>
            <person name="Yang W.F."/>
            <person name="Lam T.T."/>
            <person name="Chang Q.C."/>
            <person name="Ding S.J."/>
            <person name="Wang X.J."/>
            <person name="Zhu J.G."/>
            <person name="Ruan X.D."/>
            <person name="Zhao L."/>
            <person name="Wei J.T."/>
            <person name="Ye R.Z."/>
            <person name="Que T.C."/>
            <person name="Du C.H."/>
            <person name="Zhou Y.H."/>
            <person name="Cheng J.X."/>
            <person name="Dai P.F."/>
            <person name="Guo W.B."/>
            <person name="Han X.H."/>
            <person name="Huang E.J."/>
            <person name="Li L.F."/>
            <person name="Wei W."/>
            <person name="Gao Y.C."/>
            <person name="Liu J.Z."/>
            <person name="Shao H.Z."/>
            <person name="Wang X."/>
            <person name="Wang C.C."/>
            <person name="Yang T.C."/>
            <person name="Huo Q.B."/>
            <person name="Li W."/>
            <person name="Chen H.Y."/>
            <person name="Chen S.E."/>
            <person name="Zhou L.G."/>
            <person name="Ni X.B."/>
            <person name="Tian J.H."/>
            <person name="Sheng Y."/>
            <person name="Liu T."/>
            <person name="Pan Y.S."/>
            <person name="Xia L.Y."/>
            <person name="Li J."/>
            <person name="Zhao F."/>
            <person name="Cao W.C."/>
        </authorList>
    </citation>
    <scope>NUCLEOTIDE SEQUENCE [LARGE SCALE GENOMIC DNA]</scope>
    <source>
        <strain evidence="2">HaeL-2018</strain>
    </source>
</reference>
<dbReference type="SMART" id="SM00494">
    <property type="entry name" value="ChtBD2"/>
    <property type="match status" value="1"/>
</dbReference>
<sequence length="169" mass="18732">MMLVAFSGCKTSDPPSLMIATVTALTFKKDANRRSKRAAYELPADAELIVGSYQTTFNCAGLRYGYYADTDNDCKIFHICHEVELADGSKQLNHWSFFCGNQTIFNQLTLTCSYPEESVPCANARDFYYVNDNIGVQDAPFLTDDDVSRGQALYEGFGARLSGRAASKK</sequence>
<dbReference type="InterPro" id="IPR002557">
    <property type="entry name" value="Chitin-bd_dom"/>
</dbReference>
<dbReference type="OrthoDB" id="6407151at2759"/>
<evidence type="ECO:0000259" key="1">
    <source>
        <dbReference type="PROSITE" id="PS50940"/>
    </source>
</evidence>
<dbReference type="GO" id="GO:0005576">
    <property type="term" value="C:extracellular region"/>
    <property type="evidence" value="ECO:0007669"/>
    <property type="project" value="InterPro"/>
</dbReference>
<dbReference type="OMA" id="WSFICPG"/>
<feature type="domain" description="Chitin-binding type-2" evidence="1">
    <location>
        <begin position="56"/>
        <end position="123"/>
    </location>
</feature>
<comment type="caution">
    <text evidence="2">The sequence shown here is derived from an EMBL/GenBank/DDBJ whole genome shotgun (WGS) entry which is preliminary data.</text>
</comment>
<dbReference type="SUPFAM" id="SSF57625">
    <property type="entry name" value="Invertebrate chitin-binding proteins"/>
    <property type="match status" value="1"/>
</dbReference>
<proteinExistence type="predicted"/>
<evidence type="ECO:0000313" key="2">
    <source>
        <dbReference type="EMBL" id="KAH9375707.1"/>
    </source>
</evidence>
<gene>
    <name evidence="2" type="ORF">HPB48_020834</name>
</gene>
<dbReference type="GO" id="GO:0008061">
    <property type="term" value="F:chitin binding"/>
    <property type="evidence" value="ECO:0007669"/>
    <property type="project" value="InterPro"/>
</dbReference>
<accession>A0A9J6GK62</accession>
<dbReference type="InterPro" id="IPR036508">
    <property type="entry name" value="Chitin-bd_dom_sf"/>
</dbReference>
<name>A0A9J6GK62_HAELO</name>
<keyword evidence="3" id="KW-1185">Reference proteome</keyword>
<dbReference type="VEuPathDB" id="VectorBase:HLOH_046532"/>
<dbReference type="PANTHER" id="PTHR22933:SF43">
    <property type="entry name" value="LP10131P"/>
    <property type="match status" value="1"/>
</dbReference>
<dbReference type="EMBL" id="JABSTR010000007">
    <property type="protein sequence ID" value="KAH9375707.1"/>
    <property type="molecule type" value="Genomic_DNA"/>
</dbReference>
<dbReference type="Gene3D" id="2.170.140.10">
    <property type="entry name" value="Chitin binding domain"/>
    <property type="match status" value="1"/>
</dbReference>
<dbReference type="PANTHER" id="PTHR22933">
    <property type="entry name" value="FI18007P1-RELATED"/>
    <property type="match status" value="1"/>
</dbReference>
<organism evidence="2 3">
    <name type="scientific">Haemaphysalis longicornis</name>
    <name type="common">Bush tick</name>
    <dbReference type="NCBI Taxonomy" id="44386"/>
    <lineage>
        <taxon>Eukaryota</taxon>
        <taxon>Metazoa</taxon>
        <taxon>Ecdysozoa</taxon>
        <taxon>Arthropoda</taxon>
        <taxon>Chelicerata</taxon>
        <taxon>Arachnida</taxon>
        <taxon>Acari</taxon>
        <taxon>Parasitiformes</taxon>
        <taxon>Ixodida</taxon>
        <taxon>Ixodoidea</taxon>
        <taxon>Ixodidae</taxon>
        <taxon>Haemaphysalinae</taxon>
        <taxon>Haemaphysalis</taxon>
    </lineage>
</organism>
<dbReference type="PROSITE" id="PS50940">
    <property type="entry name" value="CHIT_BIND_II"/>
    <property type="match status" value="1"/>
</dbReference>
<dbReference type="Proteomes" id="UP000821853">
    <property type="component" value="Chromosome 5"/>
</dbReference>
<dbReference type="AlphaFoldDB" id="A0A9J6GK62"/>